<dbReference type="GO" id="GO:0005737">
    <property type="term" value="C:cytoplasm"/>
    <property type="evidence" value="ECO:0007669"/>
    <property type="project" value="TreeGrafter"/>
</dbReference>
<evidence type="ECO:0000256" key="7">
    <source>
        <dbReference type="ARBA" id="ARBA00036525"/>
    </source>
</evidence>
<dbReference type="GO" id="GO:0051765">
    <property type="term" value="F:inositol tetrakisphosphate kinase activity"/>
    <property type="evidence" value="ECO:0007669"/>
    <property type="project" value="TreeGrafter"/>
</dbReference>
<evidence type="ECO:0000256" key="1">
    <source>
        <dbReference type="ARBA" id="ARBA00007374"/>
    </source>
</evidence>
<name>A0AAV2R4L8_MEGNR</name>
<organism evidence="9 10">
    <name type="scientific">Meganyctiphanes norvegica</name>
    <name type="common">Northern krill</name>
    <name type="synonym">Thysanopoda norvegica</name>
    <dbReference type="NCBI Taxonomy" id="48144"/>
    <lineage>
        <taxon>Eukaryota</taxon>
        <taxon>Metazoa</taxon>
        <taxon>Ecdysozoa</taxon>
        <taxon>Arthropoda</taxon>
        <taxon>Crustacea</taxon>
        <taxon>Multicrustacea</taxon>
        <taxon>Malacostraca</taxon>
        <taxon>Eumalacostraca</taxon>
        <taxon>Eucarida</taxon>
        <taxon>Euphausiacea</taxon>
        <taxon>Euphausiidae</taxon>
        <taxon>Meganyctiphanes</taxon>
    </lineage>
</organism>
<dbReference type="EMBL" id="CAXKWB010014097">
    <property type="protein sequence ID" value="CAL4109684.1"/>
    <property type="molecule type" value="Genomic_DNA"/>
</dbReference>
<comment type="caution">
    <text evidence="9">The sequence shown here is derived from an EMBL/GenBank/DDBJ whole genome shotgun (WGS) entry which is preliminary data.</text>
</comment>
<dbReference type="PANTHER" id="PTHR12400">
    <property type="entry name" value="INOSITOL POLYPHOSPHATE KINASE"/>
    <property type="match status" value="1"/>
</dbReference>
<dbReference type="GO" id="GO:0032958">
    <property type="term" value="P:inositol phosphate biosynthetic process"/>
    <property type="evidence" value="ECO:0007669"/>
    <property type="project" value="InterPro"/>
</dbReference>
<gene>
    <name evidence="9" type="ORF">MNOR_LOCUS19168</name>
</gene>
<dbReference type="EC" id="2.7.-.-" evidence="8"/>
<dbReference type="InterPro" id="IPR005522">
    <property type="entry name" value="IPK"/>
</dbReference>
<keyword evidence="10" id="KW-1185">Reference proteome</keyword>
<accession>A0AAV2R4L8</accession>
<comment type="similarity">
    <text evidence="1 8">Belongs to the inositol phosphokinase (IPK) family.</text>
</comment>
<dbReference type="Gene3D" id="3.30.470.160">
    <property type="entry name" value="Inositol polyphosphate kinase"/>
    <property type="match status" value="1"/>
</dbReference>
<dbReference type="PANTHER" id="PTHR12400:SF51">
    <property type="entry name" value="INOSITOL POLYPHOSPHATE MULTIKINASE"/>
    <property type="match status" value="1"/>
</dbReference>
<comment type="catalytic activity">
    <reaction evidence="6">
        <text>1D-myo-inositol 1,4,5-trisphosphate + 2 ATP = 1D-myo-inositol 1,3,4,5,6-pentakisphosphate + 2 ADP + 2 H(+)</text>
        <dbReference type="Rhea" id="RHEA:32359"/>
        <dbReference type="ChEBI" id="CHEBI:15378"/>
        <dbReference type="ChEBI" id="CHEBI:30616"/>
        <dbReference type="ChEBI" id="CHEBI:57733"/>
        <dbReference type="ChEBI" id="CHEBI:203600"/>
        <dbReference type="ChEBI" id="CHEBI:456216"/>
        <dbReference type="EC" id="2.7.1.151"/>
    </reaction>
</comment>
<evidence type="ECO:0000313" key="9">
    <source>
        <dbReference type="EMBL" id="CAL4109684.1"/>
    </source>
</evidence>
<dbReference type="Proteomes" id="UP001497623">
    <property type="component" value="Unassembled WGS sequence"/>
</dbReference>
<comment type="catalytic activity">
    <reaction evidence="7">
        <text>1D-myo-inositol 1,3,4,6-tetrakisphosphate + ATP = 1D-myo-inositol 1,3,4,5,6-pentakisphosphate + ADP + H(+)</text>
        <dbReference type="Rhea" id="RHEA:12717"/>
        <dbReference type="ChEBI" id="CHEBI:15378"/>
        <dbReference type="ChEBI" id="CHEBI:30616"/>
        <dbReference type="ChEBI" id="CHEBI:57660"/>
        <dbReference type="ChEBI" id="CHEBI:57733"/>
        <dbReference type="ChEBI" id="CHEBI:456216"/>
        <dbReference type="EC" id="2.7.1.140"/>
    </reaction>
</comment>
<dbReference type="GO" id="GO:0008440">
    <property type="term" value="F:inositol-1,4,5-trisphosphate 3-kinase activity"/>
    <property type="evidence" value="ECO:0007669"/>
    <property type="project" value="TreeGrafter"/>
</dbReference>
<reference evidence="9 10" key="1">
    <citation type="submission" date="2024-05" db="EMBL/GenBank/DDBJ databases">
        <authorList>
            <person name="Wallberg A."/>
        </authorList>
    </citation>
    <scope>NUCLEOTIDE SEQUENCE [LARGE SCALE GENOMIC DNA]</scope>
</reference>
<evidence type="ECO:0000256" key="8">
    <source>
        <dbReference type="RuleBase" id="RU363090"/>
    </source>
</evidence>
<dbReference type="SUPFAM" id="SSF56104">
    <property type="entry name" value="SAICAR synthase-like"/>
    <property type="match status" value="1"/>
</dbReference>
<evidence type="ECO:0000256" key="4">
    <source>
        <dbReference type="ARBA" id="ARBA00022777"/>
    </source>
</evidence>
<evidence type="ECO:0000256" key="3">
    <source>
        <dbReference type="ARBA" id="ARBA00022741"/>
    </source>
</evidence>
<dbReference type="InterPro" id="IPR038286">
    <property type="entry name" value="IPK_sf"/>
</dbReference>
<keyword evidence="3" id="KW-0547">Nucleotide-binding</keyword>
<dbReference type="GO" id="GO:0005634">
    <property type="term" value="C:nucleus"/>
    <property type="evidence" value="ECO:0007669"/>
    <property type="project" value="TreeGrafter"/>
</dbReference>
<evidence type="ECO:0000256" key="2">
    <source>
        <dbReference type="ARBA" id="ARBA00022679"/>
    </source>
</evidence>
<protein>
    <recommendedName>
        <fullName evidence="8">Kinase</fullName>
        <ecNumber evidence="8">2.7.-.-</ecNumber>
    </recommendedName>
</protein>
<proteinExistence type="inferred from homology"/>
<keyword evidence="5" id="KW-0067">ATP-binding</keyword>
<evidence type="ECO:0000313" key="10">
    <source>
        <dbReference type="Proteomes" id="UP001497623"/>
    </source>
</evidence>
<keyword evidence="2 8" id="KW-0808">Transferase</keyword>
<feature type="non-terminal residue" evidence="9">
    <location>
        <position position="337"/>
    </location>
</feature>
<keyword evidence="4 8" id="KW-0418">Kinase</keyword>
<evidence type="ECO:0000256" key="6">
    <source>
        <dbReference type="ARBA" id="ARBA00036164"/>
    </source>
</evidence>
<dbReference type="GO" id="GO:0005524">
    <property type="term" value="F:ATP binding"/>
    <property type="evidence" value="ECO:0007669"/>
    <property type="project" value="UniProtKB-KW"/>
</dbReference>
<sequence length="337" mass="37678">MRMQLSSSDLPYDVETHCVICCVGEEKEEIHKVTSFNVHEQLKQMAQTDYSREGIGKPTVAKVVLHNSNLLSDILKNDSLTEDPVLSKQGEFGFYTNFYCIRNYTTTCNALACATLSHFYNLICDSCSGREKNVLHLVLEDLTYGMQQPCVAYIAMGRTSQYPGQRKIPNQTKNIAQEELGFCLAGMKVVHPATGDLIKHFEPDVGKKFNKQQVYDALGTLVQMGVTQRSSELTGEVLRGLKEIRKWFKLQRIFTLRASSILITYDANQFAEDLNTLPSNGDQPANDQEAAGVCVNVKLIDFAHVFLAEGQPDDNYIFGLENLIGIFNGQISQKIIG</sequence>
<evidence type="ECO:0000256" key="5">
    <source>
        <dbReference type="ARBA" id="ARBA00022840"/>
    </source>
</evidence>
<dbReference type="AlphaFoldDB" id="A0AAV2R4L8"/>
<dbReference type="Pfam" id="PF03770">
    <property type="entry name" value="IPK"/>
    <property type="match status" value="1"/>
</dbReference>